<comment type="caution">
    <text evidence="1">The sequence shown here is derived from an EMBL/GenBank/DDBJ whole genome shotgun (WGS) entry which is preliminary data.</text>
</comment>
<sequence>MNGGNVVQYYGELRATEQLEFSAFNENTCIVGELNLLRRAIQFDRVWEEKPVCTVILGEHHVTLSYCRRH</sequence>
<keyword evidence="2" id="KW-1185">Reference proteome</keyword>
<gene>
    <name evidence="1" type="ORF">Ciccas_006370</name>
</gene>
<organism evidence="1 2">
    <name type="scientific">Cichlidogyrus casuarinus</name>
    <dbReference type="NCBI Taxonomy" id="1844966"/>
    <lineage>
        <taxon>Eukaryota</taxon>
        <taxon>Metazoa</taxon>
        <taxon>Spiralia</taxon>
        <taxon>Lophotrochozoa</taxon>
        <taxon>Platyhelminthes</taxon>
        <taxon>Monogenea</taxon>
        <taxon>Monopisthocotylea</taxon>
        <taxon>Dactylogyridea</taxon>
        <taxon>Ancyrocephalidae</taxon>
        <taxon>Cichlidogyrus</taxon>
    </lineage>
</organism>
<evidence type="ECO:0000313" key="1">
    <source>
        <dbReference type="EMBL" id="KAL3315004.1"/>
    </source>
</evidence>
<reference evidence="1 2" key="1">
    <citation type="submission" date="2024-11" db="EMBL/GenBank/DDBJ databases">
        <title>Adaptive evolution of stress response genes in parasites aligns with host niche diversity.</title>
        <authorList>
            <person name="Hahn C."/>
            <person name="Resl P."/>
        </authorList>
    </citation>
    <scope>NUCLEOTIDE SEQUENCE [LARGE SCALE GENOMIC DNA]</scope>
    <source>
        <strain evidence="1">EGGRZ-B1_66</strain>
        <tissue evidence="1">Body</tissue>
    </source>
</reference>
<dbReference type="AlphaFoldDB" id="A0ABD2Q5Z2"/>
<dbReference type="EMBL" id="JBJKFK010000853">
    <property type="protein sequence ID" value="KAL3315004.1"/>
    <property type="molecule type" value="Genomic_DNA"/>
</dbReference>
<protein>
    <submittedName>
        <fullName evidence="1">Uncharacterized protein</fullName>
    </submittedName>
</protein>
<name>A0ABD2Q5Z2_9PLAT</name>
<accession>A0ABD2Q5Z2</accession>
<evidence type="ECO:0000313" key="2">
    <source>
        <dbReference type="Proteomes" id="UP001626550"/>
    </source>
</evidence>
<proteinExistence type="predicted"/>
<dbReference type="Proteomes" id="UP001626550">
    <property type="component" value="Unassembled WGS sequence"/>
</dbReference>